<accession>A0A4Q1BE48</accession>
<name>A0A4Q1BE48_TREME</name>
<keyword evidence="1" id="KW-0812">Transmembrane</keyword>
<dbReference type="EMBL" id="SDIL01000091">
    <property type="protein sequence ID" value="RXK36637.1"/>
    <property type="molecule type" value="Genomic_DNA"/>
</dbReference>
<dbReference type="AlphaFoldDB" id="A0A4Q1BE48"/>
<protein>
    <recommendedName>
        <fullName evidence="4">Membrane magnesium transporter</fullName>
    </recommendedName>
</protein>
<evidence type="ECO:0008006" key="4">
    <source>
        <dbReference type="Google" id="ProtNLM"/>
    </source>
</evidence>
<dbReference type="OrthoDB" id="44756at2759"/>
<evidence type="ECO:0000313" key="2">
    <source>
        <dbReference type="EMBL" id="RXK36637.1"/>
    </source>
</evidence>
<sequence>MSYLLGRILAGVACVALFHYLSILKTLSNDNVSLPRSLVVEVIGALGLFLVGTALGTAELKDVTFRGELARRDTEDYDPQMAFTILSPRAKPLFQNSPHPFIETR</sequence>
<keyword evidence="3" id="KW-1185">Reference proteome</keyword>
<evidence type="ECO:0000313" key="3">
    <source>
        <dbReference type="Proteomes" id="UP000289152"/>
    </source>
</evidence>
<organism evidence="2 3">
    <name type="scientific">Tremella mesenterica</name>
    <name type="common">Jelly fungus</name>
    <dbReference type="NCBI Taxonomy" id="5217"/>
    <lineage>
        <taxon>Eukaryota</taxon>
        <taxon>Fungi</taxon>
        <taxon>Dikarya</taxon>
        <taxon>Basidiomycota</taxon>
        <taxon>Agaricomycotina</taxon>
        <taxon>Tremellomycetes</taxon>
        <taxon>Tremellales</taxon>
        <taxon>Tremellaceae</taxon>
        <taxon>Tremella</taxon>
    </lineage>
</organism>
<dbReference type="STRING" id="5217.A0A4Q1BE48"/>
<dbReference type="Proteomes" id="UP000289152">
    <property type="component" value="Unassembled WGS sequence"/>
</dbReference>
<proteinExistence type="predicted"/>
<evidence type="ECO:0000256" key="1">
    <source>
        <dbReference type="SAM" id="Phobius"/>
    </source>
</evidence>
<keyword evidence="1" id="KW-1133">Transmembrane helix</keyword>
<dbReference type="InParanoid" id="A0A4Q1BE48"/>
<comment type="caution">
    <text evidence="2">The sequence shown here is derived from an EMBL/GenBank/DDBJ whole genome shotgun (WGS) entry which is preliminary data.</text>
</comment>
<gene>
    <name evidence="2" type="ORF">M231_06100</name>
</gene>
<dbReference type="VEuPathDB" id="FungiDB:TREMEDRAFT_34467"/>
<keyword evidence="1" id="KW-0472">Membrane</keyword>
<feature type="transmembrane region" description="Helical" evidence="1">
    <location>
        <begin position="38"/>
        <end position="58"/>
    </location>
</feature>
<reference evidence="2 3" key="1">
    <citation type="submission" date="2016-06" db="EMBL/GenBank/DDBJ databases">
        <title>Evolution of pathogenesis and genome organization in the Tremellales.</title>
        <authorList>
            <person name="Cuomo C."/>
            <person name="Litvintseva A."/>
            <person name="Heitman J."/>
            <person name="Chen Y."/>
            <person name="Sun S."/>
            <person name="Springer D."/>
            <person name="Dromer F."/>
            <person name="Young S."/>
            <person name="Zeng Q."/>
            <person name="Chapman S."/>
            <person name="Gujja S."/>
            <person name="Saif S."/>
            <person name="Birren B."/>
        </authorList>
    </citation>
    <scope>NUCLEOTIDE SEQUENCE [LARGE SCALE GENOMIC DNA]</scope>
    <source>
        <strain evidence="2 3">ATCC 28783</strain>
    </source>
</reference>